<dbReference type="SMART" id="SM00530">
    <property type="entry name" value="HTH_XRE"/>
    <property type="match status" value="1"/>
</dbReference>
<dbReference type="InterPro" id="IPR010982">
    <property type="entry name" value="Lambda_DNA-bd_dom_sf"/>
</dbReference>
<evidence type="ECO:0000313" key="3">
    <source>
        <dbReference type="Proteomes" id="UP000239874"/>
    </source>
</evidence>
<dbReference type="CDD" id="cd00093">
    <property type="entry name" value="HTH_XRE"/>
    <property type="match status" value="1"/>
</dbReference>
<protein>
    <recommendedName>
        <fullName evidence="1">HTH cro/C1-type domain-containing protein</fullName>
    </recommendedName>
</protein>
<evidence type="ECO:0000313" key="2">
    <source>
        <dbReference type="EMBL" id="PPJ35952.1"/>
    </source>
</evidence>
<accession>A0A2S6AL55</accession>
<dbReference type="PROSITE" id="PS50943">
    <property type="entry name" value="HTH_CROC1"/>
    <property type="match status" value="1"/>
</dbReference>
<reference evidence="2 3" key="1">
    <citation type="submission" date="2018-02" db="EMBL/GenBank/DDBJ databases">
        <title>8 Nocardia nova and 1 Nocardia cyriacigeorgica strain used for evolution to TMP-SMX.</title>
        <authorList>
            <person name="Mehta H."/>
            <person name="Weng J."/>
            <person name="Shamoo Y."/>
        </authorList>
    </citation>
    <scope>NUCLEOTIDE SEQUENCE [LARGE SCALE GENOMIC DNA]</scope>
    <source>
        <strain evidence="2 3">MDA3139</strain>
    </source>
</reference>
<dbReference type="RefSeq" id="WP_104375071.1">
    <property type="nucleotide sequence ID" value="NZ_PSZC01000017.1"/>
</dbReference>
<dbReference type="Pfam" id="PF13560">
    <property type="entry name" value="HTH_31"/>
    <property type="match status" value="1"/>
</dbReference>
<comment type="caution">
    <text evidence="2">The sequence shown here is derived from an EMBL/GenBank/DDBJ whole genome shotgun (WGS) entry which is preliminary data.</text>
</comment>
<evidence type="ECO:0000259" key="1">
    <source>
        <dbReference type="PROSITE" id="PS50943"/>
    </source>
</evidence>
<dbReference type="Gene3D" id="1.10.260.40">
    <property type="entry name" value="lambda repressor-like DNA-binding domains"/>
    <property type="match status" value="1"/>
</dbReference>
<dbReference type="InterPro" id="IPR001387">
    <property type="entry name" value="Cro/C1-type_HTH"/>
</dbReference>
<dbReference type="Proteomes" id="UP000239874">
    <property type="component" value="Unassembled WGS sequence"/>
</dbReference>
<dbReference type="AlphaFoldDB" id="A0A2S6AL55"/>
<feature type="domain" description="HTH cro/C1-type" evidence="1">
    <location>
        <begin position="16"/>
        <end position="71"/>
    </location>
</feature>
<dbReference type="EMBL" id="PSZC01000017">
    <property type="protein sequence ID" value="PPJ35952.1"/>
    <property type="molecule type" value="Genomic_DNA"/>
</dbReference>
<dbReference type="SUPFAM" id="SSF47413">
    <property type="entry name" value="lambda repressor-like DNA-binding domains"/>
    <property type="match status" value="1"/>
</dbReference>
<sequence>MTTATARRPDDLGPALREIRVADGLTQSALAALAGVGRQWLNSFELGNKPSAPLDMVTRVASALDVTLVLAPPDRSRMGRRESVDEEPIDLEAHLKKFER</sequence>
<proteinExistence type="predicted"/>
<name>A0A2S6AL55_9NOCA</name>
<gene>
    <name evidence="2" type="ORF">C5E45_22910</name>
</gene>
<dbReference type="OrthoDB" id="4557883at2"/>
<organism evidence="2 3">
    <name type="scientific">Nocardia nova</name>
    <dbReference type="NCBI Taxonomy" id="37330"/>
    <lineage>
        <taxon>Bacteria</taxon>
        <taxon>Bacillati</taxon>
        <taxon>Actinomycetota</taxon>
        <taxon>Actinomycetes</taxon>
        <taxon>Mycobacteriales</taxon>
        <taxon>Nocardiaceae</taxon>
        <taxon>Nocardia</taxon>
    </lineage>
</organism>
<dbReference type="GO" id="GO:0003677">
    <property type="term" value="F:DNA binding"/>
    <property type="evidence" value="ECO:0007669"/>
    <property type="project" value="InterPro"/>
</dbReference>